<evidence type="ECO:0000259" key="13">
    <source>
        <dbReference type="Pfam" id="PF01435"/>
    </source>
</evidence>
<comment type="cofactor">
    <cofactor evidence="1">
        <name>Zn(2+)</name>
        <dbReference type="ChEBI" id="CHEBI:29105"/>
    </cofactor>
</comment>
<dbReference type="InterPro" id="IPR001915">
    <property type="entry name" value="Peptidase_M48"/>
</dbReference>
<sequence length="614" mass="65780">MIGAVRALVSVVMLAGFYVVALLQLVALVAVGFLIADWTTGLVAVKIVVPVLIAAIGALAVSMWRAIRHRPDPAVGVPVTEAEAPALWATVRELAAEVRTRMPDEIRLMPDVNAGVSEDARLLGLVGGRRYLYIGLPLLQAMTVDQLRAVLAHELGHYSGLHTRLAGIAYRGRLSIAGTVGALPPYNPTGWVFRGYGRLYRLVDNVVSRRQELEADRAAVRVAGRTAAISALRELPGLDAAWDFFFSRYVELGWTARFAPDDLFGGFGALLAARTDELAKLREREPEATSSAWDTHPALGVRVAAMAGAPEVDRVADDRPAGALLPYLAATGRRMQQVLIDVGDRQVLPWPEFTAAAIASGDQHGADSVLRAAARATGAQVVSLETVFGLVADDKLGEFAAPFFENATRREAAARFAGPMTLLLRVAAVRSGAGRWVHSWSEPAEFAGVDGRALPLREIAELAVAPATLDEARKRLADLGIDPAAAAIVEERATARGAHIIAGMANVKVDGVGHDILLLNNGFVFVADPGDVDKGRTRLRALAGSGPAEELARTHRFLPYEEVASARVEKRTPIRATLTLHDGTTIALQEKWGSEDLEKDSRETMHEVLAQLGS</sequence>
<evidence type="ECO:0000256" key="2">
    <source>
        <dbReference type="ARBA" id="ARBA00004651"/>
    </source>
</evidence>
<reference evidence="14 15" key="1">
    <citation type="submission" date="2021-01" db="EMBL/GenBank/DDBJ databases">
        <title>Whole genome shotgun sequence of Asanoa siamensis NBRC 107932.</title>
        <authorList>
            <person name="Komaki H."/>
            <person name="Tamura T."/>
        </authorList>
    </citation>
    <scope>NUCLEOTIDE SEQUENCE [LARGE SCALE GENOMIC DNA]</scope>
    <source>
        <strain evidence="14 15">NBRC 107932</strain>
    </source>
</reference>
<dbReference type="PANTHER" id="PTHR43221">
    <property type="entry name" value="PROTEASE HTPX"/>
    <property type="match status" value="1"/>
</dbReference>
<dbReference type="Gene3D" id="3.30.2010.10">
    <property type="entry name" value="Metalloproteases ('zincins'), catalytic domain"/>
    <property type="match status" value="1"/>
</dbReference>
<dbReference type="Pfam" id="PF01435">
    <property type="entry name" value="Peptidase_M48"/>
    <property type="match status" value="1"/>
</dbReference>
<evidence type="ECO:0000256" key="5">
    <source>
        <dbReference type="ARBA" id="ARBA00022692"/>
    </source>
</evidence>
<feature type="transmembrane region" description="Helical" evidence="12">
    <location>
        <begin position="7"/>
        <end position="35"/>
    </location>
</feature>
<keyword evidence="15" id="KW-1185">Reference proteome</keyword>
<keyword evidence="10" id="KW-0482">Metalloprotease</keyword>
<evidence type="ECO:0000256" key="8">
    <source>
        <dbReference type="ARBA" id="ARBA00022833"/>
    </source>
</evidence>
<evidence type="ECO:0000256" key="6">
    <source>
        <dbReference type="ARBA" id="ARBA00022723"/>
    </source>
</evidence>
<evidence type="ECO:0000256" key="11">
    <source>
        <dbReference type="ARBA" id="ARBA00023136"/>
    </source>
</evidence>
<keyword evidence="11 12" id="KW-0472">Membrane</keyword>
<feature type="transmembrane region" description="Helical" evidence="12">
    <location>
        <begin position="41"/>
        <end position="61"/>
    </location>
</feature>
<keyword evidence="8" id="KW-0862">Zinc</keyword>
<feature type="domain" description="Peptidase M48" evidence="13">
    <location>
        <begin position="87"/>
        <end position="306"/>
    </location>
</feature>
<protein>
    <recommendedName>
        <fullName evidence="13">Peptidase M48 domain-containing protein</fullName>
    </recommendedName>
</protein>
<dbReference type="InterPro" id="IPR050083">
    <property type="entry name" value="HtpX_protease"/>
</dbReference>
<evidence type="ECO:0000256" key="9">
    <source>
        <dbReference type="ARBA" id="ARBA00022989"/>
    </source>
</evidence>
<accession>A0ABQ4CQP4</accession>
<keyword evidence="5 12" id="KW-0812">Transmembrane</keyword>
<evidence type="ECO:0000313" key="15">
    <source>
        <dbReference type="Proteomes" id="UP000604117"/>
    </source>
</evidence>
<dbReference type="CDD" id="cd07328">
    <property type="entry name" value="M48_Ste24p_like"/>
    <property type="match status" value="1"/>
</dbReference>
<dbReference type="PANTHER" id="PTHR43221:SF1">
    <property type="entry name" value="PROTEASE HTPX"/>
    <property type="match status" value="1"/>
</dbReference>
<keyword evidence="9 12" id="KW-1133">Transmembrane helix</keyword>
<organism evidence="14 15">
    <name type="scientific">Asanoa siamensis</name>
    <dbReference type="NCBI Taxonomy" id="926357"/>
    <lineage>
        <taxon>Bacteria</taxon>
        <taxon>Bacillati</taxon>
        <taxon>Actinomycetota</taxon>
        <taxon>Actinomycetes</taxon>
        <taxon>Micromonosporales</taxon>
        <taxon>Micromonosporaceae</taxon>
        <taxon>Asanoa</taxon>
    </lineage>
</organism>
<dbReference type="Proteomes" id="UP000604117">
    <property type="component" value="Unassembled WGS sequence"/>
</dbReference>
<name>A0ABQ4CQP4_9ACTN</name>
<comment type="subcellular location">
    <subcellularLocation>
        <location evidence="2">Cell membrane</location>
        <topology evidence="2">Multi-pass membrane protein</topology>
    </subcellularLocation>
</comment>
<keyword evidence="4" id="KW-0645">Protease</keyword>
<evidence type="ECO:0000256" key="3">
    <source>
        <dbReference type="ARBA" id="ARBA00022475"/>
    </source>
</evidence>
<evidence type="ECO:0000313" key="14">
    <source>
        <dbReference type="EMBL" id="GIF73607.1"/>
    </source>
</evidence>
<comment type="caution">
    <text evidence="14">The sequence shown here is derived from an EMBL/GenBank/DDBJ whole genome shotgun (WGS) entry which is preliminary data.</text>
</comment>
<evidence type="ECO:0000256" key="12">
    <source>
        <dbReference type="SAM" id="Phobius"/>
    </source>
</evidence>
<keyword evidence="6" id="KW-0479">Metal-binding</keyword>
<proteinExistence type="predicted"/>
<evidence type="ECO:0000256" key="1">
    <source>
        <dbReference type="ARBA" id="ARBA00001947"/>
    </source>
</evidence>
<evidence type="ECO:0000256" key="7">
    <source>
        <dbReference type="ARBA" id="ARBA00022801"/>
    </source>
</evidence>
<evidence type="ECO:0000256" key="4">
    <source>
        <dbReference type="ARBA" id="ARBA00022670"/>
    </source>
</evidence>
<dbReference type="RefSeq" id="WP_203713589.1">
    <property type="nucleotide sequence ID" value="NZ_BONE01000022.1"/>
</dbReference>
<keyword evidence="3" id="KW-1003">Cell membrane</keyword>
<evidence type="ECO:0000256" key="10">
    <source>
        <dbReference type="ARBA" id="ARBA00023049"/>
    </source>
</evidence>
<gene>
    <name evidence="14" type="ORF">Asi02nite_31250</name>
</gene>
<keyword evidence="7" id="KW-0378">Hydrolase</keyword>
<dbReference type="EMBL" id="BONE01000022">
    <property type="protein sequence ID" value="GIF73607.1"/>
    <property type="molecule type" value="Genomic_DNA"/>
</dbReference>